<dbReference type="EMBL" id="CAXITT010000076">
    <property type="protein sequence ID" value="CAL1530817.1"/>
    <property type="molecule type" value="Genomic_DNA"/>
</dbReference>
<evidence type="ECO:0000256" key="2">
    <source>
        <dbReference type="ARBA" id="ARBA00022741"/>
    </source>
</evidence>
<dbReference type="CDD" id="cd01450">
    <property type="entry name" value="vWFA_subfamily_ECM"/>
    <property type="match status" value="1"/>
</dbReference>
<dbReference type="Gene3D" id="3.40.50.300">
    <property type="entry name" value="P-loop containing nucleotide triphosphate hydrolases"/>
    <property type="match status" value="1"/>
</dbReference>
<feature type="domain" description="VWFA" evidence="3">
    <location>
        <begin position="284"/>
        <end position="454"/>
    </location>
</feature>
<comment type="similarity">
    <text evidence="1">Belongs to the TRAFAC class TrmE-Era-EngA-EngB-Septin-like GTPase superfamily. AIG1/Toc34/Toc159-like paraseptin GTPase family. IAN subfamily.</text>
</comment>
<dbReference type="PROSITE" id="PS50234">
    <property type="entry name" value="VWFA"/>
    <property type="match status" value="2"/>
</dbReference>
<dbReference type="Pfam" id="PF04548">
    <property type="entry name" value="AIG1"/>
    <property type="match status" value="1"/>
</dbReference>
<dbReference type="InterPro" id="IPR006703">
    <property type="entry name" value="G_AIG1"/>
</dbReference>
<proteinExistence type="inferred from homology"/>
<reference evidence="4 5" key="1">
    <citation type="submission" date="2024-04" db="EMBL/GenBank/DDBJ databases">
        <authorList>
            <consortium name="Genoscope - CEA"/>
            <person name="William W."/>
        </authorList>
    </citation>
    <scope>NUCLEOTIDE SEQUENCE [LARGE SCALE GENOMIC DNA]</scope>
</reference>
<dbReference type="InterPro" id="IPR027417">
    <property type="entry name" value="P-loop_NTPase"/>
</dbReference>
<dbReference type="SMART" id="SM00327">
    <property type="entry name" value="VWA"/>
    <property type="match status" value="2"/>
</dbReference>
<keyword evidence="5" id="KW-1185">Reference proteome</keyword>
<dbReference type="Pfam" id="PF00092">
    <property type="entry name" value="VWA"/>
    <property type="match status" value="2"/>
</dbReference>
<protein>
    <recommendedName>
        <fullName evidence="3">VWFA domain-containing protein</fullName>
    </recommendedName>
</protein>
<evidence type="ECO:0000256" key="1">
    <source>
        <dbReference type="ARBA" id="ARBA00008535"/>
    </source>
</evidence>
<dbReference type="Proteomes" id="UP001497497">
    <property type="component" value="Unassembled WGS sequence"/>
</dbReference>
<accession>A0AAV2HB77</accession>
<evidence type="ECO:0000259" key="3">
    <source>
        <dbReference type="PROSITE" id="PS50234"/>
    </source>
</evidence>
<comment type="caution">
    <text evidence="4">The sequence shown here is derived from an EMBL/GenBank/DDBJ whole genome shotgun (WGS) entry which is preliminary data.</text>
</comment>
<dbReference type="InterPro" id="IPR002035">
    <property type="entry name" value="VWF_A"/>
</dbReference>
<dbReference type="PANTHER" id="PTHR24020:SF20">
    <property type="entry name" value="PH DOMAIN-CONTAINING PROTEIN"/>
    <property type="match status" value="1"/>
</dbReference>
<evidence type="ECO:0000313" key="4">
    <source>
        <dbReference type="EMBL" id="CAL1530817.1"/>
    </source>
</evidence>
<organism evidence="4 5">
    <name type="scientific">Lymnaea stagnalis</name>
    <name type="common">Great pond snail</name>
    <name type="synonym">Helix stagnalis</name>
    <dbReference type="NCBI Taxonomy" id="6523"/>
    <lineage>
        <taxon>Eukaryota</taxon>
        <taxon>Metazoa</taxon>
        <taxon>Spiralia</taxon>
        <taxon>Lophotrochozoa</taxon>
        <taxon>Mollusca</taxon>
        <taxon>Gastropoda</taxon>
        <taxon>Heterobranchia</taxon>
        <taxon>Euthyneura</taxon>
        <taxon>Panpulmonata</taxon>
        <taxon>Hygrophila</taxon>
        <taxon>Lymnaeoidea</taxon>
        <taxon>Lymnaeidae</taxon>
        <taxon>Lymnaea</taxon>
    </lineage>
</organism>
<feature type="domain" description="VWFA" evidence="3">
    <location>
        <begin position="470"/>
        <end position="641"/>
    </location>
</feature>
<dbReference type="AlphaFoldDB" id="A0AAV2HB77"/>
<dbReference type="SUPFAM" id="SSF52540">
    <property type="entry name" value="P-loop containing nucleoside triphosphate hydrolases"/>
    <property type="match status" value="2"/>
</dbReference>
<name>A0AAV2HB77_LYMST</name>
<dbReference type="InterPro" id="IPR050525">
    <property type="entry name" value="ECM_Assembly_Org"/>
</dbReference>
<dbReference type="Gene3D" id="3.40.50.410">
    <property type="entry name" value="von Willebrand factor, type A domain"/>
    <property type="match status" value="2"/>
</dbReference>
<dbReference type="SUPFAM" id="SSF53300">
    <property type="entry name" value="vWA-like"/>
    <property type="match status" value="2"/>
</dbReference>
<sequence>MEAQHLADSPGNVINVQNSVAAAELTPERGASMSQLTSQQAPFKEEEIDLAKEVDNLSKNLVAISLKQEVISLLLIGPQGSGKTSTAKAILGSQSEIFECGPKTKMGTTHFDNYELNVIECSELFGDENSYGYVMDSKQMCSKIMSDILKVIPKGIHAPVFVLKFEITPSNTNAVLEYTFLKRMFEPKFIKAHGICLVTRGDVFNAKFHRDLSELTFTNWCRQQEGLLKEIFEAFNYRCFLIDNKETNEELLQKQVRDLISFVKRDWPEPLLVSVNPDMRARADVTMVVEIASSKDVYQNQVELTTGYISNYENSQSEVEINVITVGEKEHQTYCLKDFSCHRDLIGALKDSPYLGPCSGTQKALMLAQKVVEDSKAKHPDVKQITIIISEGQSQDEESVVAEANKLKELGTKVVVVGVKCTNQRYLEKIASDPDDVYVVTGYGEPIKKLNHKLKSQTCVYGPAFQSTADILFLIDSSGSISQVNYKKELTFVVKVVECFNISPEDVQFAAMTFSREIITLFDFNSRTHQEIKQATLGATYQGGGTPTAQALKAAREHFARRQDDRRSVSKKITIVITDGESDNKSETRREAQLLQDDEVLALAIGVENANRQELEDIASLQDDVYCVDNFDVLETIKDEIAGKTSKLEKAKRERRQRVFVEPELEDVNVP</sequence>
<gene>
    <name evidence="4" type="ORF">GSLYS_00004942001</name>
</gene>
<dbReference type="GO" id="GO:0005525">
    <property type="term" value="F:GTP binding"/>
    <property type="evidence" value="ECO:0007669"/>
    <property type="project" value="InterPro"/>
</dbReference>
<dbReference type="PANTHER" id="PTHR24020">
    <property type="entry name" value="COLLAGEN ALPHA"/>
    <property type="match status" value="1"/>
</dbReference>
<dbReference type="InterPro" id="IPR036465">
    <property type="entry name" value="vWFA_dom_sf"/>
</dbReference>
<keyword evidence="2" id="KW-0547">Nucleotide-binding</keyword>
<dbReference type="PRINTS" id="PR00453">
    <property type="entry name" value="VWFADOMAIN"/>
</dbReference>
<evidence type="ECO:0000313" key="5">
    <source>
        <dbReference type="Proteomes" id="UP001497497"/>
    </source>
</evidence>